<feature type="compositionally biased region" description="Gly residues" evidence="1">
    <location>
        <begin position="1197"/>
        <end position="1216"/>
    </location>
</feature>
<proteinExistence type="predicted"/>
<dbReference type="SMART" id="SM00331">
    <property type="entry name" value="PP2C_SIG"/>
    <property type="match status" value="1"/>
</dbReference>
<dbReference type="SUPFAM" id="SSF81606">
    <property type="entry name" value="PP2C-like"/>
    <property type="match status" value="1"/>
</dbReference>
<feature type="compositionally biased region" description="Gly residues" evidence="1">
    <location>
        <begin position="1029"/>
        <end position="1043"/>
    </location>
</feature>
<feature type="compositionally biased region" description="Basic and acidic residues" evidence="1">
    <location>
        <begin position="913"/>
        <end position="930"/>
    </location>
</feature>
<dbReference type="AlphaFoldDB" id="A0A835WB59"/>
<evidence type="ECO:0000256" key="1">
    <source>
        <dbReference type="SAM" id="MobiDB-lite"/>
    </source>
</evidence>
<sequence length="1222" mass="122165">MGKLLRAGEIDYEVTEEEGSGMPLLYAYIPAEFSSSDLEVVQGTAAVSIEHVATDRVLGFIELPGFEISQEPVKFSKKHRRYTIRLLGAAPPPPAAATAAAGHSPAKHLSGVAPPPPSGVGSTAASTANIFGLLDNDDVSDDNTGAGGEGATGGAKKKKKKKKKGKKAGAGGEGEVEGEGEDGGVLAEAAAEVAAEEAAAAANGAAAAGAGGSSGDEGADKAGGGEGATGGAKKKKKKKKKGGPAGGGGDEAEVDATEAALPERPASPPPRTPPDSAASGIVSRDSRSPSPPAPGSSSNAAGGSSAASPQPGGSAPLSKAGSRALSVSLESDFLPEGGAAFGDFEVGRAVDHDPLLGPAVHNALGKVQVKGEDRWLEAPSNSWSIEGVDGGISAVSAFGIFDGHGGRMAAQHAAKQLLPLVGRFAERALGPEPPTSPEQLVADGYLDPAAVKAAGQQGPEYEAALDRARVAAAQDALIARLPKALHAGFVQCDEEVMAKFKSPPSGTTATLAVQVGWELLVANVGDSLAYLDTGTEIVVISANHRVAENTEEQERILAAGGRIKPARYDEDEEGAGTATPHEGQHLRVWPGGINMTRTIGDEPAKGLLIPEPAIRQISLPVTGARLIMASDGLWDAVNAKTVIGQLRTCNAREAASKAAVYAMRNKKHDDDVTVVVADFVPRESDTHVPGLLKKTNGPAAVAAAALAAMGMREERAAQAWRPMEAPSDSWRSRHRAHRARAAAYLEQLAEAEAGEVAEAEARQRAVALAAGQQTVAAAAAGHRQPVSDTYRELAALKLDVTALHALDAEEDDAEDKGDEDNWTAVDSKKKKDNSGGAAQNMLSALARAAQPGTVKPAAGRGGRDRDRKDRDRERGGGGGKAQERDAAAAIAAAAAAAAAAGAAAAGAPDSMEGGERRGPRSERRDRRDRGGAGGRGPHGGSAGRPAAEGASLGGAPPAAPEGVVKSGGYLFVPKSLLTGGAGGGDGQGGEGGKPRRDRAPRPERGGRGGGKPRDGQPSSAGATADGGEDAAGGEGGADGGAAANGGAPRRERGPRDRKPRGGPKGGGAPAGADTTGATASPAAPAAYNQPAAAPAAHYAPAPASAHHAVPHTTHVPVASSSDPIVELGGRHRAHHHAAPQPHYGAAPAPAPTGVQTFAGPMDFGAGFGAGFSAAPGTSLWSGPGAAPAPAMRAPGGPTSGGGRGRGGAAPGAGRGGQHYRAV</sequence>
<dbReference type="InterPro" id="IPR015655">
    <property type="entry name" value="PP2C"/>
</dbReference>
<accession>A0A835WB59</accession>
<dbReference type="EMBL" id="JAEHOD010000029">
    <property type="protein sequence ID" value="KAG2444124.1"/>
    <property type="molecule type" value="Genomic_DNA"/>
</dbReference>
<dbReference type="Pfam" id="PF00481">
    <property type="entry name" value="PP2C"/>
    <property type="match status" value="1"/>
</dbReference>
<dbReference type="Proteomes" id="UP000613740">
    <property type="component" value="Unassembled WGS sequence"/>
</dbReference>
<dbReference type="GO" id="GO:0004722">
    <property type="term" value="F:protein serine/threonine phosphatase activity"/>
    <property type="evidence" value="ECO:0007669"/>
    <property type="project" value="InterPro"/>
</dbReference>
<dbReference type="PROSITE" id="PS51746">
    <property type="entry name" value="PPM_2"/>
    <property type="match status" value="1"/>
</dbReference>
<dbReference type="Gene3D" id="3.60.40.10">
    <property type="entry name" value="PPM-type phosphatase domain"/>
    <property type="match status" value="1"/>
</dbReference>
<feature type="compositionally biased region" description="Basic and acidic residues" evidence="1">
    <location>
        <begin position="992"/>
        <end position="1014"/>
    </location>
</feature>
<feature type="compositionally biased region" description="Gly residues" evidence="1">
    <location>
        <begin position="209"/>
        <end position="230"/>
    </location>
</feature>
<feature type="compositionally biased region" description="Basic residues" evidence="1">
    <location>
        <begin position="232"/>
        <end position="242"/>
    </location>
</feature>
<name>A0A835WB59_9CHLO</name>
<feature type="compositionally biased region" description="Basic residues" evidence="1">
    <location>
        <begin position="155"/>
        <end position="167"/>
    </location>
</feature>
<evidence type="ECO:0000313" key="4">
    <source>
        <dbReference type="Proteomes" id="UP000613740"/>
    </source>
</evidence>
<feature type="region of interest" description="Disordered" evidence="1">
    <location>
        <begin position="137"/>
        <end position="319"/>
    </location>
</feature>
<dbReference type="SMART" id="SM00332">
    <property type="entry name" value="PP2Cc"/>
    <property type="match status" value="1"/>
</dbReference>
<dbReference type="InterPro" id="IPR036457">
    <property type="entry name" value="PPM-type-like_dom_sf"/>
</dbReference>
<feature type="compositionally biased region" description="Acidic residues" evidence="1">
    <location>
        <begin position="809"/>
        <end position="821"/>
    </location>
</feature>
<feature type="domain" description="PPM-type phosphatase" evidence="2">
    <location>
        <begin position="357"/>
        <end position="679"/>
    </location>
</feature>
<feature type="compositionally biased region" description="Low complexity" evidence="1">
    <location>
        <begin position="943"/>
        <end position="962"/>
    </location>
</feature>
<feature type="compositionally biased region" description="Low complexity" evidence="1">
    <location>
        <begin position="887"/>
        <end position="907"/>
    </location>
</feature>
<dbReference type="PANTHER" id="PTHR47992">
    <property type="entry name" value="PROTEIN PHOSPHATASE"/>
    <property type="match status" value="1"/>
</dbReference>
<comment type="caution">
    <text evidence="3">The sequence shown here is derived from an EMBL/GenBank/DDBJ whole genome shotgun (WGS) entry which is preliminary data.</text>
</comment>
<dbReference type="CDD" id="cd00143">
    <property type="entry name" value="PP2Cc"/>
    <property type="match status" value="1"/>
</dbReference>
<keyword evidence="4" id="KW-1185">Reference proteome</keyword>
<feature type="compositionally biased region" description="Gly residues" evidence="1">
    <location>
        <begin position="979"/>
        <end position="991"/>
    </location>
</feature>
<evidence type="ECO:0000313" key="3">
    <source>
        <dbReference type="EMBL" id="KAG2444124.1"/>
    </source>
</evidence>
<feature type="compositionally biased region" description="Low complexity" evidence="1">
    <location>
        <begin position="295"/>
        <end position="318"/>
    </location>
</feature>
<feature type="compositionally biased region" description="Basic and acidic residues" evidence="1">
    <location>
        <begin position="861"/>
        <end position="886"/>
    </location>
</feature>
<protein>
    <recommendedName>
        <fullName evidence="2">PPM-type phosphatase domain-containing protein</fullName>
    </recommendedName>
</protein>
<reference evidence="3" key="1">
    <citation type="journal article" date="2020" name="bioRxiv">
        <title>Comparative genomics of Chlamydomonas.</title>
        <authorList>
            <person name="Craig R.J."/>
            <person name="Hasan A.R."/>
            <person name="Ness R.W."/>
            <person name="Keightley P.D."/>
        </authorList>
    </citation>
    <scope>NUCLEOTIDE SEQUENCE</scope>
    <source>
        <strain evidence="3">CCAP 11/173</strain>
    </source>
</reference>
<feature type="region of interest" description="Disordered" evidence="1">
    <location>
        <begin position="1183"/>
        <end position="1222"/>
    </location>
</feature>
<feature type="compositionally biased region" description="Gly residues" evidence="1">
    <location>
        <begin position="931"/>
        <end position="942"/>
    </location>
</feature>
<feature type="compositionally biased region" description="Low complexity" evidence="1">
    <location>
        <begin position="1183"/>
        <end position="1196"/>
    </location>
</feature>
<dbReference type="InterPro" id="IPR001932">
    <property type="entry name" value="PPM-type_phosphatase-like_dom"/>
</dbReference>
<feature type="compositionally biased region" description="Low complexity" evidence="1">
    <location>
        <begin position="1070"/>
        <end position="1088"/>
    </location>
</feature>
<feature type="region of interest" description="Disordered" evidence="1">
    <location>
        <begin position="809"/>
        <end position="1088"/>
    </location>
</feature>
<gene>
    <name evidence="3" type="ORF">HYH02_009065</name>
</gene>
<feature type="region of interest" description="Disordered" evidence="1">
    <location>
        <begin position="92"/>
        <end position="124"/>
    </location>
</feature>
<organism evidence="3 4">
    <name type="scientific">Chlamydomonas schloesseri</name>
    <dbReference type="NCBI Taxonomy" id="2026947"/>
    <lineage>
        <taxon>Eukaryota</taxon>
        <taxon>Viridiplantae</taxon>
        <taxon>Chlorophyta</taxon>
        <taxon>core chlorophytes</taxon>
        <taxon>Chlorophyceae</taxon>
        <taxon>CS clade</taxon>
        <taxon>Chlamydomonadales</taxon>
        <taxon>Chlamydomonadaceae</taxon>
        <taxon>Chlamydomonas</taxon>
    </lineage>
</organism>
<dbReference type="OrthoDB" id="10264738at2759"/>
<evidence type="ECO:0000259" key="2">
    <source>
        <dbReference type="PROSITE" id="PS51746"/>
    </source>
</evidence>
<feature type="compositionally biased region" description="Low complexity" evidence="1">
    <location>
        <begin position="184"/>
        <end position="208"/>
    </location>
</feature>